<sequence>MNSIPGPRTGASPWINRHRAARGTSTSFHCGGWPRRRALRPPKRATFPSLQAERCVCISLPHSIMNKQRKVLEHDAVQPDRHQPLLGYCWATEYAACTPRLNIYDLGCVREPEEQCALPDDTATKWKMVKYNYGRVQD</sequence>
<accession>A0AAV7P9F1</accession>
<reference evidence="1" key="1">
    <citation type="journal article" date="2022" name="bioRxiv">
        <title>Sequencing and chromosome-scale assembly of the giantPleurodeles waltlgenome.</title>
        <authorList>
            <person name="Brown T."/>
            <person name="Elewa A."/>
            <person name="Iarovenko S."/>
            <person name="Subramanian E."/>
            <person name="Araus A.J."/>
            <person name="Petzold A."/>
            <person name="Susuki M."/>
            <person name="Suzuki K.-i.T."/>
            <person name="Hayashi T."/>
            <person name="Toyoda A."/>
            <person name="Oliveira C."/>
            <person name="Osipova E."/>
            <person name="Leigh N.D."/>
            <person name="Simon A."/>
            <person name="Yun M.H."/>
        </authorList>
    </citation>
    <scope>NUCLEOTIDE SEQUENCE</scope>
    <source>
        <strain evidence="1">20211129_DDA</strain>
        <tissue evidence="1">Liver</tissue>
    </source>
</reference>
<keyword evidence="2" id="KW-1185">Reference proteome</keyword>
<dbReference type="Proteomes" id="UP001066276">
    <property type="component" value="Chromosome 7"/>
</dbReference>
<dbReference type="EMBL" id="JANPWB010000011">
    <property type="protein sequence ID" value="KAJ1123790.1"/>
    <property type="molecule type" value="Genomic_DNA"/>
</dbReference>
<evidence type="ECO:0000313" key="1">
    <source>
        <dbReference type="EMBL" id="KAJ1123790.1"/>
    </source>
</evidence>
<name>A0AAV7P9F1_PLEWA</name>
<organism evidence="1 2">
    <name type="scientific">Pleurodeles waltl</name>
    <name type="common">Iberian ribbed newt</name>
    <dbReference type="NCBI Taxonomy" id="8319"/>
    <lineage>
        <taxon>Eukaryota</taxon>
        <taxon>Metazoa</taxon>
        <taxon>Chordata</taxon>
        <taxon>Craniata</taxon>
        <taxon>Vertebrata</taxon>
        <taxon>Euteleostomi</taxon>
        <taxon>Amphibia</taxon>
        <taxon>Batrachia</taxon>
        <taxon>Caudata</taxon>
        <taxon>Salamandroidea</taxon>
        <taxon>Salamandridae</taxon>
        <taxon>Pleurodelinae</taxon>
        <taxon>Pleurodeles</taxon>
    </lineage>
</organism>
<evidence type="ECO:0000313" key="2">
    <source>
        <dbReference type="Proteomes" id="UP001066276"/>
    </source>
</evidence>
<gene>
    <name evidence="1" type="ORF">NDU88_002257</name>
</gene>
<comment type="caution">
    <text evidence="1">The sequence shown here is derived from an EMBL/GenBank/DDBJ whole genome shotgun (WGS) entry which is preliminary data.</text>
</comment>
<protein>
    <submittedName>
        <fullName evidence="1">Uncharacterized protein</fullName>
    </submittedName>
</protein>
<dbReference type="AlphaFoldDB" id="A0AAV7P9F1"/>
<proteinExistence type="predicted"/>